<dbReference type="PANTHER" id="PTHR37293">
    <property type="entry name" value="PHAGE REPLICATION PROTEIN-RELATED"/>
    <property type="match status" value="1"/>
</dbReference>
<feature type="domain" description="DnaB/C C-terminal" evidence="2">
    <location>
        <begin position="151"/>
        <end position="220"/>
    </location>
</feature>
<reference evidence="3" key="1">
    <citation type="journal article" date="2014" name="Int. J. Syst. Evol. Microbiol.">
        <title>Complete genome sequence of Corynebacterium casei LMG S-19264T (=DSM 44701T), isolated from a smear-ripened cheese.</title>
        <authorList>
            <consortium name="US DOE Joint Genome Institute (JGI-PGF)"/>
            <person name="Walter F."/>
            <person name="Albersmeier A."/>
            <person name="Kalinowski J."/>
            <person name="Ruckert C."/>
        </authorList>
    </citation>
    <scope>NUCLEOTIDE SEQUENCE</scope>
    <source>
        <strain evidence="3">CGMCC 1.6333</strain>
    </source>
</reference>
<dbReference type="InterPro" id="IPR006343">
    <property type="entry name" value="DnaB/C_C"/>
</dbReference>
<sequence>MKLNYLKELNAFKEWMAFHEMPPNAVLLWHTLMMLNNTARWKPTFNAPNTIIRNLSGLTSQRIIESRKILMENELIHYEPGVKNKAAMYQMKSLVFYFEKLAQTSREQWELRNKVPNPVQFGYQPRDILKVKEKDKQNRGEGRANEQNAYTVYEQNFGIIKPIVRESFLAWCDDLGDEIVIEAIKLAAEKGGRTYSYLEAILKEWQQAGITTLEQAENYQLQKNKSQSTQFFVTNKSKNRAVLDEIRRELKS</sequence>
<dbReference type="NCBIfam" id="TIGR01446">
    <property type="entry name" value="DnaD_dom"/>
    <property type="match status" value="1"/>
</dbReference>
<dbReference type="AlphaFoldDB" id="A0A917TY21"/>
<organism evidence="3 4">
    <name type="scientific">Paraliobacillus quinghaiensis</name>
    <dbReference type="NCBI Taxonomy" id="470815"/>
    <lineage>
        <taxon>Bacteria</taxon>
        <taxon>Bacillati</taxon>
        <taxon>Bacillota</taxon>
        <taxon>Bacilli</taxon>
        <taxon>Bacillales</taxon>
        <taxon>Bacillaceae</taxon>
        <taxon>Paraliobacillus</taxon>
    </lineage>
</organism>
<accession>A0A917TY21</accession>
<evidence type="ECO:0000313" key="4">
    <source>
        <dbReference type="Proteomes" id="UP000618460"/>
    </source>
</evidence>
<dbReference type="Pfam" id="PF07261">
    <property type="entry name" value="DnaB_2"/>
    <property type="match status" value="1"/>
</dbReference>
<evidence type="ECO:0000313" key="3">
    <source>
        <dbReference type="EMBL" id="GGM43288.1"/>
    </source>
</evidence>
<dbReference type="Gene3D" id="1.10.10.630">
    <property type="entry name" value="DnaD domain-like"/>
    <property type="match status" value="1"/>
</dbReference>
<proteinExistence type="inferred from homology"/>
<dbReference type="EMBL" id="BMLG01000034">
    <property type="protein sequence ID" value="GGM43288.1"/>
    <property type="molecule type" value="Genomic_DNA"/>
</dbReference>
<reference evidence="3" key="2">
    <citation type="submission" date="2020-09" db="EMBL/GenBank/DDBJ databases">
        <authorList>
            <person name="Sun Q."/>
            <person name="Zhou Y."/>
        </authorList>
    </citation>
    <scope>NUCLEOTIDE SEQUENCE</scope>
    <source>
        <strain evidence="3">CGMCC 1.6333</strain>
    </source>
</reference>
<dbReference type="Proteomes" id="UP000618460">
    <property type="component" value="Unassembled WGS sequence"/>
</dbReference>
<evidence type="ECO:0000259" key="2">
    <source>
        <dbReference type="Pfam" id="PF07261"/>
    </source>
</evidence>
<dbReference type="PANTHER" id="PTHR37293:SF5">
    <property type="entry name" value="DNA REPLICATION PROTEIN"/>
    <property type="match status" value="1"/>
</dbReference>
<gene>
    <name evidence="3" type="ORF">GCM10011351_31560</name>
</gene>
<dbReference type="InterPro" id="IPR053162">
    <property type="entry name" value="DnaD"/>
</dbReference>
<evidence type="ECO:0000256" key="1">
    <source>
        <dbReference type="ARBA" id="ARBA00093462"/>
    </source>
</evidence>
<protein>
    <recommendedName>
        <fullName evidence="2">DnaB/C C-terminal domain-containing protein</fullName>
    </recommendedName>
</protein>
<name>A0A917TY21_9BACI</name>
<dbReference type="SUPFAM" id="SSF158499">
    <property type="entry name" value="DnaD domain-like"/>
    <property type="match status" value="1"/>
</dbReference>
<comment type="similarity">
    <text evidence="1">Belongs to the DnaB/DnaD family.</text>
</comment>
<comment type="caution">
    <text evidence="3">The sequence shown here is derived from an EMBL/GenBank/DDBJ whole genome shotgun (WGS) entry which is preliminary data.</text>
</comment>
<keyword evidence="4" id="KW-1185">Reference proteome</keyword>
<dbReference type="InterPro" id="IPR034829">
    <property type="entry name" value="DnaD-like_sf"/>
</dbReference>